<keyword evidence="13" id="KW-1185">Reference proteome</keyword>
<keyword evidence="1" id="KW-0399">Innate immunity</keyword>
<evidence type="ECO:0000256" key="4">
    <source>
        <dbReference type="ARBA" id="ARBA00022833"/>
    </source>
</evidence>
<dbReference type="Ensembl" id="ENSLACT00000013668.1">
    <property type="protein sequence ID" value="ENSLACP00000013572.1"/>
    <property type="gene ID" value="ENSLACG00000011950.1"/>
</dbReference>
<dbReference type="InParanoid" id="H3AVA1"/>
<dbReference type="PRINTS" id="PR01407">
    <property type="entry name" value="BUTYPHLNCDUF"/>
</dbReference>
<feature type="region of interest" description="Disordered" evidence="8">
    <location>
        <begin position="304"/>
        <end position="328"/>
    </location>
</feature>
<reference evidence="13" key="1">
    <citation type="submission" date="2011-08" db="EMBL/GenBank/DDBJ databases">
        <title>The draft genome of Latimeria chalumnae.</title>
        <authorList>
            <person name="Di Palma F."/>
            <person name="Alfoldi J."/>
            <person name="Johnson J."/>
            <person name="Berlin A."/>
            <person name="Gnerre S."/>
            <person name="Jaffe D."/>
            <person name="MacCallum I."/>
            <person name="Young S."/>
            <person name="Walker B.J."/>
            <person name="Lander E."/>
            <person name="Lindblad-Toh K."/>
        </authorList>
    </citation>
    <scope>NUCLEOTIDE SEQUENCE [LARGE SCALE GENOMIC DNA]</scope>
    <source>
        <strain evidence="13">Wild caught</strain>
    </source>
</reference>
<dbReference type="GO" id="GO:0045087">
    <property type="term" value="P:innate immune response"/>
    <property type="evidence" value="ECO:0007669"/>
    <property type="project" value="UniProtKB-KW"/>
</dbReference>
<dbReference type="CDD" id="cd19769">
    <property type="entry name" value="Bbox2_TRIM16-like"/>
    <property type="match status" value="1"/>
</dbReference>
<dbReference type="CDD" id="cd12891">
    <property type="entry name" value="SPRY_PRY_C-I_2"/>
    <property type="match status" value="1"/>
</dbReference>
<reference evidence="12" key="2">
    <citation type="submission" date="2025-08" db="UniProtKB">
        <authorList>
            <consortium name="Ensembl"/>
        </authorList>
    </citation>
    <scope>IDENTIFICATION</scope>
</reference>
<dbReference type="SMART" id="SM00449">
    <property type="entry name" value="SPRY"/>
    <property type="match status" value="1"/>
</dbReference>
<dbReference type="GeneTree" id="ENSGT01030000234583"/>
<dbReference type="InterPro" id="IPR017907">
    <property type="entry name" value="Znf_RING_CS"/>
</dbReference>
<dbReference type="InterPro" id="IPR006574">
    <property type="entry name" value="PRY"/>
</dbReference>
<keyword evidence="5" id="KW-0391">Immunity</keyword>
<dbReference type="InterPro" id="IPR013320">
    <property type="entry name" value="ConA-like_dom_sf"/>
</dbReference>
<dbReference type="InterPro" id="IPR001870">
    <property type="entry name" value="B30.2/SPRY"/>
</dbReference>
<evidence type="ECO:0000259" key="10">
    <source>
        <dbReference type="PROSITE" id="PS50119"/>
    </source>
</evidence>
<dbReference type="SMART" id="SM00336">
    <property type="entry name" value="BBOX"/>
    <property type="match status" value="2"/>
</dbReference>
<protein>
    <submittedName>
        <fullName evidence="12">Uncharacterized protein</fullName>
    </submittedName>
</protein>
<dbReference type="eggNOG" id="KOG2177">
    <property type="taxonomic scope" value="Eukaryota"/>
</dbReference>
<feature type="compositionally biased region" description="Acidic residues" evidence="8">
    <location>
        <begin position="304"/>
        <end position="327"/>
    </location>
</feature>
<dbReference type="SUPFAM" id="SSF57850">
    <property type="entry name" value="RING/U-box"/>
    <property type="match status" value="1"/>
</dbReference>
<feature type="domain" description="B30.2/SPRY" evidence="11">
    <location>
        <begin position="350"/>
        <end position="540"/>
    </location>
</feature>
<dbReference type="Proteomes" id="UP000008672">
    <property type="component" value="Unassembled WGS sequence"/>
</dbReference>
<dbReference type="InterPro" id="IPR051051">
    <property type="entry name" value="E3_ubiq-ligase_TRIM/RNF"/>
</dbReference>
<dbReference type="PROSITE" id="PS00518">
    <property type="entry name" value="ZF_RING_1"/>
    <property type="match status" value="1"/>
</dbReference>
<feature type="coiled-coil region" evidence="7">
    <location>
        <begin position="223"/>
        <end position="276"/>
    </location>
</feature>
<dbReference type="InterPro" id="IPR027370">
    <property type="entry name" value="Znf-RING_euk"/>
</dbReference>
<evidence type="ECO:0000259" key="11">
    <source>
        <dbReference type="PROSITE" id="PS50188"/>
    </source>
</evidence>
<dbReference type="InterPro" id="IPR043136">
    <property type="entry name" value="B30.2/SPRY_sf"/>
</dbReference>
<accession>H3AVA1</accession>
<dbReference type="InterPro" id="IPR013083">
    <property type="entry name" value="Znf_RING/FYVE/PHD"/>
</dbReference>
<dbReference type="GO" id="GO:0008270">
    <property type="term" value="F:zinc ion binding"/>
    <property type="evidence" value="ECO:0007669"/>
    <property type="project" value="UniProtKB-KW"/>
</dbReference>
<dbReference type="PROSITE" id="PS50188">
    <property type="entry name" value="B302_SPRY"/>
    <property type="match status" value="1"/>
</dbReference>
<dbReference type="Gene3D" id="3.30.160.60">
    <property type="entry name" value="Classic Zinc Finger"/>
    <property type="match status" value="1"/>
</dbReference>
<reference evidence="12" key="3">
    <citation type="submission" date="2025-09" db="UniProtKB">
        <authorList>
            <consortium name="Ensembl"/>
        </authorList>
    </citation>
    <scope>IDENTIFICATION</scope>
</reference>
<dbReference type="EMBL" id="AFYH01162390">
    <property type="status" value="NOT_ANNOTATED_CDS"/>
    <property type="molecule type" value="Genomic_DNA"/>
</dbReference>
<dbReference type="PROSITE" id="PS50089">
    <property type="entry name" value="ZF_RING_2"/>
    <property type="match status" value="1"/>
</dbReference>
<dbReference type="InterPro" id="IPR003877">
    <property type="entry name" value="SPRY_dom"/>
</dbReference>
<dbReference type="Gene3D" id="3.30.40.10">
    <property type="entry name" value="Zinc/RING finger domain, C3HC4 (zinc finger)"/>
    <property type="match status" value="1"/>
</dbReference>
<keyword evidence="2" id="KW-0479">Metal-binding</keyword>
<keyword evidence="4" id="KW-0862">Zinc</keyword>
<evidence type="ECO:0000313" key="13">
    <source>
        <dbReference type="Proteomes" id="UP000008672"/>
    </source>
</evidence>
<dbReference type="Pfam" id="PF13765">
    <property type="entry name" value="PRY"/>
    <property type="match status" value="1"/>
</dbReference>
<dbReference type="PANTHER" id="PTHR25465:SF41">
    <property type="entry name" value="E3 UBIQUITIN-PROTEIN LIGASE RNF135"/>
    <property type="match status" value="1"/>
</dbReference>
<evidence type="ECO:0000313" key="12">
    <source>
        <dbReference type="Ensembl" id="ENSLACP00000013572.1"/>
    </source>
</evidence>
<dbReference type="GO" id="GO:0005737">
    <property type="term" value="C:cytoplasm"/>
    <property type="evidence" value="ECO:0007669"/>
    <property type="project" value="UniProtKB-ARBA"/>
</dbReference>
<dbReference type="Pfam" id="PF00622">
    <property type="entry name" value="SPRY"/>
    <property type="match status" value="1"/>
</dbReference>
<dbReference type="SUPFAM" id="SSF49899">
    <property type="entry name" value="Concanavalin A-like lectins/glucanases"/>
    <property type="match status" value="1"/>
</dbReference>
<evidence type="ECO:0000256" key="2">
    <source>
        <dbReference type="ARBA" id="ARBA00022723"/>
    </source>
</evidence>
<dbReference type="SMART" id="SM00184">
    <property type="entry name" value="RING"/>
    <property type="match status" value="1"/>
</dbReference>
<dbReference type="InterPro" id="IPR003879">
    <property type="entry name" value="Butyrophylin_SPRY"/>
</dbReference>
<proteinExistence type="predicted"/>
<name>H3AVA1_LATCH</name>
<dbReference type="CDD" id="cd16597">
    <property type="entry name" value="RING-HC_TRIM25_C-IV"/>
    <property type="match status" value="1"/>
</dbReference>
<dbReference type="PANTHER" id="PTHR25465">
    <property type="entry name" value="B-BOX DOMAIN CONTAINING"/>
    <property type="match status" value="1"/>
</dbReference>
<dbReference type="Gene3D" id="4.10.830.40">
    <property type="match status" value="1"/>
</dbReference>
<dbReference type="SMART" id="SM00589">
    <property type="entry name" value="PRY"/>
    <property type="match status" value="1"/>
</dbReference>
<feature type="domain" description="RING-type" evidence="9">
    <location>
        <begin position="12"/>
        <end position="55"/>
    </location>
</feature>
<evidence type="ECO:0000259" key="9">
    <source>
        <dbReference type="PROSITE" id="PS50089"/>
    </source>
</evidence>
<evidence type="ECO:0000256" key="7">
    <source>
        <dbReference type="SAM" id="Coils"/>
    </source>
</evidence>
<dbReference type="HOGENOM" id="CLU_013137_0_2_1"/>
<sequence length="540" mass="62032">IFPAELEEELNCSICLNIYKNPILLSCGHNFCKDCIENVWESQAAKGTYSCPECRAEYRERPPLQRNLKLCNVIERLLSTQIIQKQAALYCTFCVETPLPAVKTCLQCETSLCETHLRKHNESVDHTLIEPTNCLEGRKCPEHKELIKFHCTNDGTFVCVTCCVAGKHKTHNVETVAEMAEKRKNELVTSHLKLFLQTKDIKQALEQLLINLRFINVAVLIKKEKITALYSEIEELLETALRKTLHTIDAEAKWVLDKVMNQITKLEMKKDNILHKIQEIAGLRDISDPIGFLKESKCMALCVEEEDEDDSDENNNGGNDDEEEETEGLIKEKLDKQMIHLLKRIMNRFIETLYVAQVKYGLILQKDSNLAFDVDTAYGKIILLDFLKKASYVEEEQDYPEKANRFLTFAQVMCSQFFSSGRHFWEFEVSTEGDWSVGLAYKSIKRDGDLSAIGGNSVSWCLNYIDDILSAIFNCKRRLLEREAEAPQKIGMYLDYEAGMLSFYDLTDTLTHLHTFTCTFTEPVYPVCYVFNSGWMKIKS</sequence>
<dbReference type="Pfam" id="PF13445">
    <property type="entry name" value="zf-RING_UBOX"/>
    <property type="match status" value="1"/>
</dbReference>
<keyword evidence="3 6" id="KW-0863">Zinc-finger</keyword>
<dbReference type="InterPro" id="IPR000315">
    <property type="entry name" value="Znf_B-box"/>
</dbReference>
<keyword evidence="7" id="KW-0175">Coiled coil</keyword>
<dbReference type="PROSITE" id="PS50119">
    <property type="entry name" value="ZF_BBOX"/>
    <property type="match status" value="1"/>
</dbReference>
<dbReference type="OMA" id="CRTEYQE"/>
<organism evidence="12 13">
    <name type="scientific">Latimeria chalumnae</name>
    <name type="common">Coelacanth</name>
    <dbReference type="NCBI Taxonomy" id="7897"/>
    <lineage>
        <taxon>Eukaryota</taxon>
        <taxon>Metazoa</taxon>
        <taxon>Chordata</taxon>
        <taxon>Craniata</taxon>
        <taxon>Vertebrata</taxon>
        <taxon>Euteleostomi</taxon>
        <taxon>Coelacanthiformes</taxon>
        <taxon>Coelacanthidae</taxon>
        <taxon>Latimeria</taxon>
    </lineage>
</organism>
<evidence type="ECO:0000256" key="5">
    <source>
        <dbReference type="ARBA" id="ARBA00022859"/>
    </source>
</evidence>
<evidence type="ECO:0000256" key="8">
    <source>
        <dbReference type="SAM" id="MobiDB-lite"/>
    </source>
</evidence>
<evidence type="ECO:0000256" key="3">
    <source>
        <dbReference type="ARBA" id="ARBA00022771"/>
    </source>
</evidence>
<dbReference type="AlphaFoldDB" id="H3AVA1"/>
<dbReference type="Gene3D" id="2.60.120.920">
    <property type="match status" value="1"/>
</dbReference>
<feature type="domain" description="B box-type" evidence="10">
    <location>
        <begin position="135"/>
        <end position="176"/>
    </location>
</feature>
<dbReference type="SUPFAM" id="SSF57845">
    <property type="entry name" value="B-box zinc-binding domain"/>
    <property type="match status" value="1"/>
</dbReference>
<evidence type="ECO:0000256" key="6">
    <source>
        <dbReference type="PROSITE-ProRule" id="PRU00024"/>
    </source>
</evidence>
<dbReference type="Pfam" id="PF00643">
    <property type="entry name" value="zf-B_box"/>
    <property type="match status" value="1"/>
</dbReference>
<dbReference type="InterPro" id="IPR001841">
    <property type="entry name" value="Znf_RING"/>
</dbReference>
<evidence type="ECO:0000256" key="1">
    <source>
        <dbReference type="ARBA" id="ARBA00022588"/>
    </source>
</evidence>